<sequence>MNKIASQKGKDLLIKRWSSISQGTGKHGSWRCTVPTCKGRLRTLGADFRVPKEHNHAPNSSTSDFPKVSFVVFLHKELQTKPRNSRNYPGKNRCPASEGSSSQPAAPLHLSLSFQDLHSQPHLFISHFLFRIITGDETWVHNFTPDTKSALMTWMRPSSPVTKRFKVTHSTGKVMMTAFCALIFAKMVT</sequence>
<accession>A0A4Y2BX95</accession>
<dbReference type="Gene3D" id="2.20.25.240">
    <property type="match status" value="1"/>
</dbReference>
<dbReference type="EMBL" id="BGPR01000124">
    <property type="protein sequence ID" value="GBL96792.1"/>
    <property type="molecule type" value="Genomic_DNA"/>
</dbReference>
<dbReference type="GO" id="GO:0003676">
    <property type="term" value="F:nucleic acid binding"/>
    <property type="evidence" value="ECO:0007669"/>
    <property type="project" value="InterPro"/>
</dbReference>
<organism evidence="2 3">
    <name type="scientific">Araneus ventricosus</name>
    <name type="common">Orbweaver spider</name>
    <name type="synonym">Epeira ventricosa</name>
    <dbReference type="NCBI Taxonomy" id="182803"/>
    <lineage>
        <taxon>Eukaryota</taxon>
        <taxon>Metazoa</taxon>
        <taxon>Ecdysozoa</taxon>
        <taxon>Arthropoda</taxon>
        <taxon>Chelicerata</taxon>
        <taxon>Arachnida</taxon>
        <taxon>Araneae</taxon>
        <taxon>Araneomorphae</taxon>
        <taxon>Entelegynae</taxon>
        <taxon>Araneoidea</taxon>
        <taxon>Araneidae</taxon>
        <taxon>Araneus</taxon>
    </lineage>
</organism>
<evidence type="ECO:0000256" key="1">
    <source>
        <dbReference type="SAM" id="MobiDB-lite"/>
    </source>
</evidence>
<name>A0A4Y2BX95_ARAVE</name>
<evidence type="ECO:0000313" key="3">
    <source>
        <dbReference type="Proteomes" id="UP000499080"/>
    </source>
</evidence>
<keyword evidence="3" id="KW-1185">Reference proteome</keyword>
<comment type="caution">
    <text evidence="2">The sequence shown here is derived from an EMBL/GenBank/DDBJ whole genome shotgun (WGS) entry which is preliminary data.</text>
</comment>
<dbReference type="Proteomes" id="UP000499080">
    <property type="component" value="Unassembled WGS sequence"/>
</dbReference>
<dbReference type="AlphaFoldDB" id="A0A4Y2BX95"/>
<dbReference type="InterPro" id="IPR036397">
    <property type="entry name" value="RNaseH_sf"/>
</dbReference>
<dbReference type="Gene3D" id="3.30.420.10">
    <property type="entry name" value="Ribonuclease H-like superfamily/Ribonuclease H"/>
    <property type="match status" value="1"/>
</dbReference>
<evidence type="ECO:0008006" key="4">
    <source>
        <dbReference type="Google" id="ProtNLM"/>
    </source>
</evidence>
<feature type="region of interest" description="Disordered" evidence="1">
    <location>
        <begin position="81"/>
        <end position="102"/>
    </location>
</feature>
<proteinExistence type="predicted"/>
<evidence type="ECO:0000313" key="2">
    <source>
        <dbReference type="EMBL" id="GBL96792.1"/>
    </source>
</evidence>
<gene>
    <name evidence="2" type="ORF">AVEN_118931_1</name>
</gene>
<reference evidence="2 3" key="1">
    <citation type="journal article" date="2019" name="Sci. Rep.">
        <title>Orb-weaving spider Araneus ventricosus genome elucidates the spidroin gene catalogue.</title>
        <authorList>
            <person name="Kono N."/>
            <person name="Nakamura H."/>
            <person name="Ohtoshi R."/>
            <person name="Moran D.A.P."/>
            <person name="Shinohara A."/>
            <person name="Yoshida Y."/>
            <person name="Fujiwara M."/>
            <person name="Mori M."/>
            <person name="Tomita M."/>
            <person name="Arakawa K."/>
        </authorList>
    </citation>
    <scope>NUCLEOTIDE SEQUENCE [LARGE SCALE GENOMIC DNA]</scope>
</reference>
<protein>
    <recommendedName>
        <fullName evidence="4">FLYWCH-type domain-containing protein</fullName>
    </recommendedName>
</protein>